<reference evidence="1" key="1">
    <citation type="submission" date="2014-11" db="EMBL/GenBank/DDBJ databases">
        <authorList>
            <person name="Amaro Gonzalez C."/>
        </authorList>
    </citation>
    <scope>NUCLEOTIDE SEQUENCE</scope>
</reference>
<dbReference type="EMBL" id="GBXM01010670">
    <property type="protein sequence ID" value="JAH97907.1"/>
    <property type="molecule type" value="Transcribed_RNA"/>
</dbReference>
<protein>
    <submittedName>
        <fullName evidence="1">Uncharacterized protein</fullName>
    </submittedName>
</protein>
<sequence length="98" mass="11002">MVPLLCITSPDNVIYFPIKASKLNRLCPCVAHLRHMQCSPSIPSKDKLWSRLRSRTFSLKSTLTEYTWSHGVELTRPSEGLSNVGKLSTFVHAGMTQV</sequence>
<dbReference type="AlphaFoldDB" id="A0A0E9X5B1"/>
<accession>A0A0E9X5B1</accession>
<organism evidence="1">
    <name type="scientific">Anguilla anguilla</name>
    <name type="common">European freshwater eel</name>
    <name type="synonym">Muraena anguilla</name>
    <dbReference type="NCBI Taxonomy" id="7936"/>
    <lineage>
        <taxon>Eukaryota</taxon>
        <taxon>Metazoa</taxon>
        <taxon>Chordata</taxon>
        <taxon>Craniata</taxon>
        <taxon>Vertebrata</taxon>
        <taxon>Euteleostomi</taxon>
        <taxon>Actinopterygii</taxon>
        <taxon>Neopterygii</taxon>
        <taxon>Teleostei</taxon>
        <taxon>Anguilliformes</taxon>
        <taxon>Anguillidae</taxon>
        <taxon>Anguilla</taxon>
    </lineage>
</organism>
<evidence type="ECO:0000313" key="1">
    <source>
        <dbReference type="EMBL" id="JAH97907.1"/>
    </source>
</evidence>
<name>A0A0E9X5B1_ANGAN</name>
<proteinExistence type="predicted"/>
<reference evidence="1" key="2">
    <citation type="journal article" date="2015" name="Fish Shellfish Immunol.">
        <title>Early steps in the European eel (Anguilla anguilla)-Vibrio vulnificus interaction in the gills: Role of the RtxA13 toxin.</title>
        <authorList>
            <person name="Callol A."/>
            <person name="Pajuelo D."/>
            <person name="Ebbesson L."/>
            <person name="Teles M."/>
            <person name="MacKenzie S."/>
            <person name="Amaro C."/>
        </authorList>
    </citation>
    <scope>NUCLEOTIDE SEQUENCE</scope>
</reference>